<dbReference type="InterPro" id="IPR045864">
    <property type="entry name" value="aa-tRNA-synth_II/BPL/LPL"/>
</dbReference>
<name>A0ABV3Y1D5_9ACTN</name>
<dbReference type="InterPro" id="IPR050664">
    <property type="entry name" value="Octanoyltrans_LipM/LipL"/>
</dbReference>
<dbReference type="SUPFAM" id="SSF55681">
    <property type="entry name" value="Class II aaRS and biotin synthetases"/>
    <property type="match status" value="1"/>
</dbReference>
<dbReference type="GO" id="GO:0016874">
    <property type="term" value="F:ligase activity"/>
    <property type="evidence" value="ECO:0007669"/>
    <property type="project" value="UniProtKB-KW"/>
</dbReference>
<sequence length="362" mass="38736">MVGPLRLIVDHGVSAAEGLALDEALVRRCEENGNTTLRLYTYSDHAVLVGRYQRVEAEIDLDEVTIRHLDINRRPTGGGTIVMGSGQLGIALVFKEENPSTPRQVLESFGGVLATTLGHLGIQASLAGKNDLEVTGRKVAGLGIFRTPRGGTLCHASVLGSLDTQVMTAVLRTPAVKAESKLQAELAQRTVTLSELLNRSVFGSDLIEEFSLALPPAMGVTGVSRERPDDYELAIASDLLAHKYSQSSWIFSRDGVTPAEHLVTFRTTLGTVQLVLRIAGAAVRDASVTGDFIDSDSRLSALPKALRWQPLSSVHLADVVSEVLGDLVDRRALGEAFAVSWIGGDAMPFRIGSCYLPEGGVK</sequence>
<proteinExistence type="predicted"/>
<dbReference type="RefSeq" id="WP_298342154.1">
    <property type="nucleotide sequence ID" value="NZ_JBFSHR010000012.1"/>
</dbReference>
<keyword evidence="3" id="KW-1185">Reference proteome</keyword>
<dbReference type="PROSITE" id="PS51733">
    <property type="entry name" value="BPL_LPL_CATALYTIC"/>
    <property type="match status" value="1"/>
</dbReference>
<feature type="domain" description="BPL/LPL catalytic" evidence="1">
    <location>
        <begin position="31"/>
        <end position="218"/>
    </location>
</feature>
<evidence type="ECO:0000313" key="3">
    <source>
        <dbReference type="Proteomes" id="UP001560267"/>
    </source>
</evidence>
<accession>A0ABV3Y1D5</accession>
<evidence type="ECO:0000313" key="2">
    <source>
        <dbReference type="EMBL" id="MEX6429205.1"/>
    </source>
</evidence>
<dbReference type="Pfam" id="PF21948">
    <property type="entry name" value="LplA-B_cat"/>
    <property type="match status" value="1"/>
</dbReference>
<dbReference type="PANTHER" id="PTHR43679:SF2">
    <property type="entry name" value="OCTANOYL-[GCVH]:PROTEIN N-OCTANOYLTRANSFERASE"/>
    <property type="match status" value="1"/>
</dbReference>
<dbReference type="Proteomes" id="UP001560267">
    <property type="component" value="Unassembled WGS sequence"/>
</dbReference>
<dbReference type="Gene3D" id="3.30.930.10">
    <property type="entry name" value="Bira Bifunctional Protein, Domain 2"/>
    <property type="match status" value="1"/>
</dbReference>
<dbReference type="EMBL" id="JBFSHR010000012">
    <property type="protein sequence ID" value="MEX6429205.1"/>
    <property type="molecule type" value="Genomic_DNA"/>
</dbReference>
<protein>
    <submittedName>
        <fullName evidence="2">Biotin/lipoate A/B protein ligase family protein</fullName>
    </submittedName>
</protein>
<dbReference type="PANTHER" id="PTHR43679">
    <property type="entry name" value="OCTANOYLTRANSFERASE LIPM-RELATED"/>
    <property type="match status" value="1"/>
</dbReference>
<reference evidence="2 3" key="1">
    <citation type="submission" date="2024-07" db="EMBL/GenBank/DDBJ databases">
        <title>Draft Genome Sequence of Ferrimicrobium acidiphilum Strain YE2023, Isolated from a Pulp of Bioleach Reactor.</title>
        <authorList>
            <person name="Elkina Y.A."/>
            <person name="Bulaeva A.G."/>
            <person name="Beletsky A.V."/>
            <person name="Mardanov A.V."/>
        </authorList>
    </citation>
    <scope>NUCLEOTIDE SEQUENCE [LARGE SCALE GENOMIC DNA]</scope>
    <source>
        <strain evidence="2 3">YE2023</strain>
    </source>
</reference>
<gene>
    <name evidence="2" type="ORF">AB6A68_05050</name>
</gene>
<comment type="caution">
    <text evidence="2">The sequence shown here is derived from an EMBL/GenBank/DDBJ whole genome shotgun (WGS) entry which is preliminary data.</text>
</comment>
<dbReference type="InterPro" id="IPR004143">
    <property type="entry name" value="BPL_LPL_catalytic"/>
</dbReference>
<keyword evidence="2" id="KW-0436">Ligase</keyword>
<evidence type="ECO:0000259" key="1">
    <source>
        <dbReference type="PROSITE" id="PS51733"/>
    </source>
</evidence>
<organism evidence="2 3">
    <name type="scientific">Ferrimicrobium acidiphilum</name>
    <dbReference type="NCBI Taxonomy" id="121039"/>
    <lineage>
        <taxon>Bacteria</taxon>
        <taxon>Bacillati</taxon>
        <taxon>Actinomycetota</taxon>
        <taxon>Acidimicrobiia</taxon>
        <taxon>Acidimicrobiales</taxon>
        <taxon>Acidimicrobiaceae</taxon>
        <taxon>Ferrimicrobium</taxon>
    </lineage>
</organism>